<evidence type="ECO:0000259" key="6">
    <source>
        <dbReference type="PROSITE" id="PS50923"/>
    </source>
</evidence>
<accession>A0AAV6U002</accession>
<dbReference type="AlphaFoldDB" id="A0AAV6U002"/>
<dbReference type="PANTHER" id="PTHR45656:SF4">
    <property type="entry name" value="PROTEIN CBR-CLEC-78"/>
    <property type="match status" value="1"/>
</dbReference>
<feature type="domain" description="Sushi" evidence="6">
    <location>
        <begin position="323"/>
        <end position="381"/>
    </location>
</feature>
<feature type="disulfide bond" evidence="4">
    <location>
        <begin position="431"/>
        <end position="458"/>
    </location>
</feature>
<feature type="signal peptide" evidence="5">
    <location>
        <begin position="1"/>
        <end position="25"/>
    </location>
</feature>
<comment type="caution">
    <text evidence="7">The sequence shown here is derived from an EMBL/GenBank/DDBJ whole genome shotgun (WGS) entry which is preliminary data.</text>
</comment>
<dbReference type="PANTHER" id="PTHR45656">
    <property type="entry name" value="PROTEIN CBR-CLEC-78"/>
    <property type="match status" value="1"/>
</dbReference>
<dbReference type="CDD" id="cd00033">
    <property type="entry name" value="CCP"/>
    <property type="match status" value="9"/>
</dbReference>
<evidence type="ECO:0000256" key="4">
    <source>
        <dbReference type="PROSITE-ProRule" id="PRU00302"/>
    </source>
</evidence>
<feature type="disulfide bond" evidence="4">
    <location>
        <begin position="489"/>
        <end position="516"/>
    </location>
</feature>
<feature type="disulfide bond" evidence="4">
    <location>
        <begin position="235"/>
        <end position="262"/>
    </location>
</feature>
<feature type="domain" description="Sushi" evidence="6">
    <location>
        <begin position="265"/>
        <end position="322"/>
    </location>
</feature>
<dbReference type="SMART" id="SM00032">
    <property type="entry name" value="CCP"/>
    <property type="match status" value="9"/>
</dbReference>
<dbReference type="InterPro" id="IPR051277">
    <property type="entry name" value="SEZ6_CSMD_C4BPB_Regulators"/>
</dbReference>
<reference evidence="7 8" key="1">
    <citation type="journal article" date="2022" name="Nat. Ecol. Evol.">
        <title>A masculinizing supergene underlies an exaggerated male reproductive morph in a spider.</title>
        <authorList>
            <person name="Hendrickx F."/>
            <person name="De Corte Z."/>
            <person name="Sonet G."/>
            <person name="Van Belleghem S.M."/>
            <person name="Kostlbacher S."/>
            <person name="Vangestel C."/>
        </authorList>
    </citation>
    <scope>NUCLEOTIDE SEQUENCE [LARGE SCALE GENOMIC DNA]</scope>
    <source>
        <strain evidence="7">W744_W776</strain>
    </source>
</reference>
<feature type="chain" id="PRO_5043596769" description="Sushi domain-containing protein" evidence="5">
    <location>
        <begin position="26"/>
        <end position="663"/>
    </location>
</feature>
<evidence type="ECO:0000313" key="8">
    <source>
        <dbReference type="Proteomes" id="UP000827092"/>
    </source>
</evidence>
<feature type="disulfide bond" evidence="4">
    <location>
        <begin position="116"/>
        <end position="143"/>
    </location>
</feature>
<feature type="domain" description="Sushi" evidence="6">
    <location>
        <begin position="88"/>
        <end position="145"/>
    </location>
</feature>
<dbReference type="Gene3D" id="2.10.70.10">
    <property type="entry name" value="Complement Module, domain 1"/>
    <property type="match status" value="9"/>
</dbReference>
<feature type="domain" description="Sushi" evidence="6">
    <location>
        <begin position="207"/>
        <end position="264"/>
    </location>
</feature>
<evidence type="ECO:0000256" key="1">
    <source>
        <dbReference type="ARBA" id="ARBA00022729"/>
    </source>
</evidence>
<evidence type="ECO:0000256" key="5">
    <source>
        <dbReference type="SAM" id="SignalP"/>
    </source>
</evidence>
<protein>
    <recommendedName>
        <fullName evidence="6">Sushi domain-containing protein</fullName>
    </recommendedName>
</protein>
<feature type="domain" description="Sushi" evidence="6">
    <location>
        <begin position="519"/>
        <end position="577"/>
    </location>
</feature>
<dbReference type="SUPFAM" id="SSF57535">
    <property type="entry name" value="Complement control module/SCR domain"/>
    <property type="match status" value="9"/>
</dbReference>
<dbReference type="Proteomes" id="UP000827092">
    <property type="component" value="Unassembled WGS sequence"/>
</dbReference>
<keyword evidence="4" id="KW-0768">Sushi</keyword>
<evidence type="ECO:0000256" key="3">
    <source>
        <dbReference type="ARBA" id="ARBA00023157"/>
    </source>
</evidence>
<keyword evidence="3 4" id="KW-1015">Disulfide bond</keyword>
<keyword evidence="2" id="KW-0677">Repeat</keyword>
<feature type="disulfide bond" evidence="4">
    <location>
        <begin position="58"/>
        <end position="85"/>
    </location>
</feature>
<feature type="disulfide bond" evidence="4">
    <location>
        <begin position="293"/>
        <end position="320"/>
    </location>
</feature>
<dbReference type="Pfam" id="PF00084">
    <property type="entry name" value="Sushi"/>
    <property type="match status" value="9"/>
</dbReference>
<feature type="domain" description="Sushi" evidence="6">
    <location>
        <begin position="461"/>
        <end position="518"/>
    </location>
</feature>
<feature type="domain" description="Sushi" evidence="6">
    <location>
        <begin position="146"/>
        <end position="204"/>
    </location>
</feature>
<dbReference type="InterPro" id="IPR000436">
    <property type="entry name" value="Sushi_SCR_CCP_dom"/>
</dbReference>
<feature type="domain" description="Sushi" evidence="6">
    <location>
        <begin position="30"/>
        <end position="87"/>
    </location>
</feature>
<proteinExistence type="predicted"/>
<keyword evidence="8" id="KW-1185">Reference proteome</keyword>
<name>A0AAV6U002_9ARAC</name>
<evidence type="ECO:0000313" key="7">
    <source>
        <dbReference type="EMBL" id="KAG8177153.1"/>
    </source>
</evidence>
<comment type="caution">
    <text evidence="4">Lacks conserved residue(s) required for the propagation of feature annotation.</text>
</comment>
<gene>
    <name evidence="7" type="ORF">JTE90_020026</name>
</gene>
<feature type="domain" description="Sushi" evidence="6">
    <location>
        <begin position="403"/>
        <end position="460"/>
    </location>
</feature>
<dbReference type="PROSITE" id="PS50923">
    <property type="entry name" value="SUSHI"/>
    <property type="match status" value="9"/>
</dbReference>
<sequence length="663" mass="74367">MTPNEKVQGFLCLIFLLVKCSCLYADLQLISCNDPGYIENAVRMGNVFTFPNNITYLCDEGFKMYGTPTRYCSPKGHWLPKAPVCLAIICPFPPEIQNGKVISSERNLHAVVRYECDRYFNLSGNAERTCQEDGTWSGDVPVCNEITCPDPGVIEHVRVIPPRPQLRRAGDFVIFKCKYGSHHQISSRCLETGEWNKRPPMCPVQLISCNDPGYIENAVRMGNVFTFPSNITYLCDEGFKMYGTPTRYCSPKGHWLPKAPVCLAIICPFPSEIQNGKVISSERNLHAVVRYECDRYFNLSGNTERTCQEDGTWSGDVPVCNEITCPDPGVIEHVRVIPPRPQLRRAGDFVIFKCKYGSHHQISSRCLETGEWNKRPPMCPGPSATESVPDSAMSTLSTKVQLISCKDPGYIENALRIGNVFTFPNNITYVCNEGFKMFGAPTRYCSPKGHWLPKAPVCLAIICPFPSEIQNGKVISSERNLHAVVRYECDRYFNLSGNAERTCQEDGTWSGDVPVCNEITCPDPGVIEHVRVIPPRPQLRRAGDFVIFKCKYGSHHQISSRCLETGEWNKRPPMCPGPSVTESVPNSAMATLPTDRVATDQEKLAWIVKTAFIGQGKYRSNRTSLVYTIFPMEQLSKEDEEGTKTVTGFGNLTLEKLVVYHNK</sequence>
<keyword evidence="1 5" id="KW-0732">Signal</keyword>
<organism evidence="7 8">
    <name type="scientific">Oedothorax gibbosus</name>
    <dbReference type="NCBI Taxonomy" id="931172"/>
    <lineage>
        <taxon>Eukaryota</taxon>
        <taxon>Metazoa</taxon>
        <taxon>Ecdysozoa</taxon>
        <taxon>Arthropoda</taxon>
        <taxon>Chelicerata</taxon>
        <taxon>Arachnida</taxon>
        <taxon>Araneae</taxon>
        <taxon>Araneomorphae</taxon>
        <taxon>Entelegynae</taxon>
        <taxon>Araneoidea</taxon>
        <taxon>Linyphiidae</taxon>
        <taxon>Erigoninae</taxon>
        <taxon>Oedothorax</taxon>
    </lineage>
</organism>
<dbReference type="InterPro" id="IPR035976">
    <property type="entry name" value="Sushi/SCR/CCP_sf"/>
</dbReference>
<evidence type="ECO:0000256" key="2">
    <source>
        <dbReference type="ARBA" id="ARBA00022737"/>
    </source>
</evidence>
<dbReference type="EMBL" id="JAFNEN010000812">
    <property type="protein sequence ID" value="KAG8177153.1"/>
    <property type="molecule type" value="Genomic_DNA"/>
</dbReference>